<protein>
    <recommendedName>
        <fullName evidence="4">Periplasmic/secreted protein</fullName>
    </recommendedName>
</protein>
<feature type="signal peptide" evidence="1">
    <location>
        <begin position="1"/>
        <end position="20"/>
    </location>
</feature>
<dbReference type="RefSeq" id="WP_031563799.1">
    <property type="nucleotide sequence ID" value="NZ_CAAAIS010000002.1"/>
</dbReference>
<dbReference type="STRING" id="1122170.GCA_000701265_02769"/>
<proteinExistence type="predicted"/>
<dbReference type="OrthoDB" id="5651111at2"/>
<sequence length="246" mass="27347">MRPVIVSFLAFMFITPFAFAEDPLAPPIYPHPPLTLDKIDFQVSAKQWVTTQTALLGVGINVTLTSADLVKARSDIMDRLNKIAKGEWHLLEFDRSQDSSGLEKLYVQAQARVNQESLTDIYKNAKDVSLPGAKYEISSVDFKPSFDETQNVLSQIRQRLYQQVNDELARINKAYPNQNYSLSNLTFIEGTNPQPPMPYQAKTMNTMMVGAAAPSAPALTVGNELILTAIVEVASNRKQELKNSAP</sequence>
<evidence type="ECO:0000313" key="2">
    <source>
        <dbReference type="EMBL" id="STY28433.1"/>
    </source>
</evidence>
<keyword evidence="3" id="KW-1185">Reference proteome</keyword>
<feature type="chain" id="PRO_5016978626" description="Periplasmic/secreted protein" evidence="1">
    <location>
        <begin position="21"/>
        <end position="246"/>
    </location>
</feature>
<name>A0A378LNV0_9GAMM</name>
<dbReference type="Proteomes" id="UP000255297">
    <property type="component" value="Unassembled WGS sequence"/>
</dbReference>
<accession>A0A378LNV0</accession>
<keyword evidence="1" id="KW-0732">Signal</keyword>
<evidence type="ECO:0000256" key="1">
    <source>
        <dbReference type="SAM" id="SignalP"/>
    </source>
</evidence>
<evidence type="ECO:0008006" key="4">
    <source>
        <dbReference type="Google" id="ProtNLM"/>
    </source>
</evidence>
<dbReference type="AlphaFoldDB" id="A0A378LNV0"/>
<organism evidence="2 3">
    <name type="scientific">Legionella wadsworthii</name>
    <dbReference type="NCBI Taxonomy" id="28088"/>
    <lineage>
        <taxon>Bacteria</taxon>
        <taxon>Pseudomonadati</taxon>
        <taxon>Pseudomonadota</taxon>
        <taxon>Gammaproteobacteria</taxon>
        <taxon>Legionellales</taxon>
        <taxon>Legionellaceae</taxon>
        <taxon>Legionella</taxon>
    </lineage>
</organism>
<gene>
    <name evidence="2" type="ORF">NCTC11532_00607</name>
</gene>
<reference evidence="2 3" key="1">
    <citation type="submission" date="2018-06" db="EMBL/GenBank/DDBJ databases">
        <authorList>
            <consortium name="Pathogen Informatics"/>
            <person name="Doyle S."/>
        </authorList>
    </citation>
    <scope>NUCLEOTIDE SEQUENCE [LARGE SCALE GENOMIC DNA]</scope>
    <source>
        <strain evidence="2 3">NCTC11532</strain>
    </source>
</reference>
<evidence type="ECO:0000313" key="3">
    <source>
        <dbReference type="Proteomes" id="UP000255297"/>
    </source>
</evidence>
<dbReference type="EMBL" id="UGPB01000001">
    <property type="protein sequence ID" value="STY28433.1"/>
    <property type="molecule type" value="Genomic_DNA"/>
</dbReference>